<dbReference type="PANTHER" id="PTHR22961:SF13">
    <property type="entry name" value="TRIBBLES"/>
    <property type="match status" value="1"/>
</dbReference>
<accession>A0ABD0YBC4</accession>
<dbReference type="InterPro" id="IPR000719">
    <property type="entry name" value="Prot_kinase_dom"/>
</dbReference>
<dbReference type="PANTHER" id="PTHR22961">
    <property type="entry name" value="SER/THR PROTEIN KINASE-TRB"/>
    <property type="match status" value="1"/>
</dbReference>
<dbReference type="Gene3D" id="1.10.510.10">
    <property type="entry name" value="Transferase(Phosphotransferase) domain 1"/>
    <property type="match status" value="1"/>
</dbReference>
<keyword evidence="4" id="KW-1185">Reference proteome</keyword>
<name>A0ABD0YBC4_9HEMI</name>
<dbReference type="SUPFAM" id="SSF56112">
    <property type="entry name" value="Protein kinase-like (PK-like)"/>
    <property type="match status" value="1"/>
</dbReference>
<comment type="caution">
    <text evidence="3">The sequence shown here is derived from an EMBL/GenBank/DDBJ whole genome shotgun (WGS) entry which is preliminary data.</text>
</comment>
<proteinExistence type="predicted"/>
<gene>
    <name evidence="3" type="ORF">AAG570_001262</name>
</gene>
<evidence type="ECO:0000259" key="2">
    <source>
        <dbReference type="PROSITE" id="PS50011"/>
    </source>
</evidence>
<feature type="domain" description="Protein kinase" evidence="2">
    <location>
        <begin position="1"/>
        <end position="208"/>
    </location>
</feature>
<dbReference type="PROSITE" id="PS50011">
    <property type="entry name" value="PROTEIN_KINASE_DOM"/>
    <property type="match status" value="1"/>
</dbReference>
<dbReference type="Pfam" id="PF00069">
    <property type="entry name" value="Pkinase"/>
    <property type="match status" value="1"/>
</dbReference>
<dbReference type="InterPro" id="IPR024104">
    <property type="entry name" value="Tribbles/Ser_Thr_kinase_40"/>
</dbReference>
<evidence type="ECO:0000313" key="3">
    <source>
        <dbReference type="EMBL" id="KAL1124638.1"/>
    </source>
</evidence>
<dbReference type="EMBL" id="JBFDAA010000010">
    <property type="protein sequence ID" value="KAL1124638.1"/>
    <property type="molecule type" value="Genomic_DNA"/>
</dbReference>
<evidence type="ECO:0000256" key="1">
    <source>
        <dbReference type="SAM" id="MobiDB-lite"/>
    </source>
</evidence>
<evidence type="ECO:0000313" key="4">
    <source>
        <dbReference type="Proteomes" id="UP001558652"/>
    </source>
</evidence>
<dbReference type="Proteomes" id="UP001558652">
    <property type="component" value="Unassembled WGS sequence"/>
</dbReference>
<organism evidence="3 4">
    <name type="scientific">Ranatra chinensis</name>
    <dbReference type="NCBI Taxonomy" id="642074"/>
    <lineage>
        <taxon>Eukaryota</taxon>
        <taxon>Metazoa</taxon>
        <taxon>Ecdysozoa</taxon>
        <taxon>Arthropoda</taxon>
        <taxon>Hexapoda</taxon>
        <taxon>Insecta</taxon>
        <taxon>Pterygota</taxon>
        <taxon>Neoptera</taxon>
        <taxon>Paraneoptera</taxon>
        <taxon>Hemiptera</taxon>
        <taxon>Heteroptera</taxon>
        <taxon>Panheteroptera</taxon>
        <taxon>Nepomorpha</taxon>
        <taxon>Nepidae</taxon>
        <taxon>Ranatrinae</taxon>
        <taxon>Ranatra</taxon>
    </lineage>
</organism>
<dbReference type="InterPro" id="IPR011009">
    <property type="entry name" value="Kinase-like_dom_sf"/>
</dbReference>
<sequence>MQVERSAGSGGTGGVRVEEDVNPLKKSGGVRGEAAAAAGGGSGGSDSGGATPLAAQLTAPGHLAHERPPPSASLLANKYLILDPPEGCSLHTCIDVNTQQEFVCRVVGRDSWTIISAHYRLDQHPHINSVREVLMGDEYMYLVFPASFGDLHSHVRQRKRLRESEARRLFRQMAETVRACHRQGVVLRDLKLRKFVFSNSSRSVPKFI</sequence>
<protein>
    <recommendedName>
        <fullName evidence="2">Protein kinase domain-containing protein</fullName>
    </recommendedName>
</protein>
<dbReference type="Gene3D" id="3.30.200.20">
    <property type="entry name" value="Phosphorylase Kinase, domain 1"/>
    <property type="match status" value="1"/>
</dbReference>
<dbReference type="AlphaFoldDB" id="A0ABD0YBC4"/>
<feature type="compositionally biased region" description="Gly residues" evidence="1">
    <location>
        <begin position="38"/>
        <end position="47"/>
    </location>
</feature>
<feature type="region of interest" description="Disordered" evidence="1">
    <location>
        <begin position="1"/>
        <end position="54"/>
    </location>
</feature>
<reference evidence="3 4" key="1">
    <citation type="submission" date="2024-07" db="EMBL/GenBank/DDBJ databases">
        <title>Chromosome-level genome assembly of the water stick insect Ranatra chinensis (Heteroptera: Nepidae).</title>
        <authorList>
            <person name="Liu X."/>
        </authorList>
    </citation>
    <scope>NUCLEOTIDE SEQUENCE [LARGE SCALE GENOMIC DNA]</scope>
    <source>
        <strain evidence="3">Cailab_2021Rc</strain>
        <tissue evidence="3">Muscle</tissue>
    </source>
</reference>